<organism evidence="4 5">
    <name type="scientific">Lepraria neglecta</name>
    <dbReference type="NCBI Taxonomy" id="209136"/>
    <lineage>
        <taxon>Eukaryota</taxon>
        <taxon>Fungi</taxon>
        <taxon>Dikarya</taxon>
        <taxon>Ascomycota</taxon>
        <taxon>Pezizomycotina</taxon>
        <taxon>Lecanoromycetes</taxon>
        <taxon>OSLEUM clade</taxon>
        <taxon>Lecanoromycetidae</taxon>
        <taxon>Lecanorales</taxon>
        <taxon>Lecanorineae</taxon>
        <taxon>Stereocaulaceae</taxon>
        <taxon>Lepraria</taxon>
    </lineage>
</organism>
<reference evidence="4" key="1">
    <citation type="submission" date="2022-11" db="EMBL/GenBank/DDBJ databases">
        <title>Chromosomal genome sequence assembly and mating type (MAT) locus characterization of the leprose asexual lichenized fungus Lepraria neglecta (Nyl.) Erichsen.</title>
        <authorList>
            <person name="Allen J.L."/>
            <person name="Pfeffer B."/>
        </authorList>
    </citation>
    <scope>NUCLEOTIDE SEQUENCE</scope>
    <source>
        <strain evidence="4">Allen 5258</strain>
    </source>
</reference>
<dbReference type="InterPro" id="IPR036291">
    <property type="entry name" value="NAD(P)-bd_dom_sf"/>
</dbReference>
<dbReference type="PANTHER" id="PTHR24320:SF283">
    <property type="entry name" value="RETINOL DEHYDROGENASE 11"/>
    <property type="match status" value="1"/>
</dbReference>
<evidence type="ECO:0000313" key="4">
    <source>
        <dbReference type="EMBL" id="KAK3176580.1"/>
    </source>
</evidence>
<comment type="caution">
    <text evidence="4">The sequence shown here is derived from an EMBL/GenBank/DDBJ whole genome shotgun (WGS) entry which is preliminary data.</text>
</comment>
<comment type="similarity">
    <text evidence="1">Belongs to the short-chain dehydrogenases/reductases (SDR) family.</text>
</comment>
<evidence type="ECO:0000256" key="1">
    <source>
        <dbReference type="ARBA" id="ARBA00006484"/>
    </source>
</evidence>
<dbReference type="Gene3D" id="3.40.50.720">
    <property type="entry name" value="NAD(P)-binding Rossmann-like Domain"/>
    <property type="match status" value="1"/>
</dbReference>
<feature type="transmembrane region" description="Helical" evidence="3">
    <location>
        <begin position="350"/>
        <end position="370"/>
    </location>
</feature>
<name>A0AAE0DQR3_9LECA</name>
<gene>
    <name evidence="4" type="ORF">OEA41_007903</name>
</gene>
<dbReference type="AlphaFoldDB" id="A0AAE0DQR3"/>
<keyword evidence="3" id="KW-0472">Membrane</keyword>
<evidence type="ECO:0000256" key="3">
    <source>
        <dbReference type="SAM" id="Phobius"/>
    </source>
</evidence>
<dbReference type="EMBL" id="JASNWA010000004">
    <property type="protein sequence ID" value="KAK3176580.1"/>
    <property type="molecule type" value="Genomic_DNA"/>
</dbReference>
<sequence length="408" mass="46384">MAVPYSKTMDGLESQFGTIHIGHFLFTNLIMPKLLAAERGARVINVSSSGHKREQVRFDDYNNGATYHKWKAYGQSKTANMFFSVSLAEKLGNKGLLSFSVYPGRVKTNIAQSIRFEELRAAGWVDEHGGIIEDPKLGWRTISEGAATTIAGAFDPSLVVQHLIQRTRGRYTRPATELWLDPQSSQYPRPSRKILFHLLELDLLLLQRVNKTFQTFIENSPCLPAKLFLTAVIREDEAPVSNLRWNRMLDPLIKASELVKPTENYIQLDVQALKRADYPSASWKKMFLTQPAVGTQSLHIFHPNPEMTISPRHLIRGLRMGQLVGLPRFDKTKLDEGRLIGTHGKRGAEIWRAGTGIWAVAVVFVCCLLWRCRHGRILRYHIFGVLRRALDADLLVMAWMQVLWIKTD</sequence>
<dbReference type="Proteomes" id="UP001276659">
    <property type="component" value="Unassembled WGS sequence"/>
</dbReference>
<keyword evidence="2" id="KW-0560">Oxidoreductase</keyword>
<keyword evidence="3" id="KW-1133">Transmembrane helix</keyword>
<evidence type="ECO:0000256" key="2">
    <source>
        <dbReference type="ARBA" id="ARBA00023002"/>
    </source>
</evidence>
<dbReference type="PANTHER" id="PTHR24320">
    <property type="entry name" value="RETINOL DEHYDROGENASE"/>
    <property type="match status" value="1"/>
</dbReference>
<dbReference type="SUPFAM" id="SSF51735">
    <property type="entry name" value="NAD(P)-binding Rossmann-fold domains"/>
    <property type="match status" value="1"/>
</dbReference>
<proteinExistence type="inferred from homology"/>
<keyword evidence="5" id="KW-1185">Reference proteome</keyword>
<keyword evidence="3" id="KW-0812">Transmembrane</keyword>
<evidence type="ECO:0000313" key="5">
    <source>
        <dbReference type="Proteomes" id="UP001276659"/>
    </source>
</evidence>
<accession>A0AAE0DQR3</accession>
<protein>
    <recommendedName>
        <fullName evidence="6">NAD(P)-binding protein</fullName>
    </recommendedName>
</protein>
<dbReference type="GO" id="GO:0016491">
    <property type="term" value="F:oxidoreductase activity"/>
    <property type="evidence" value="ECO:0007669"/>
    <property type="project" value="UniProtKB-KW"/>
</dbReference>
<evidence type="ECO:0008006" key="6">
    <source>
        <dbReference type="Google" id="ProtNLM"/>
    </source>
</evidence>